<proteinExistence type="predicted"/>
<protein>
    <submittedName>
        <fullName evidence="1">Uncharacterized protein</fullName>
    </submittedName>
</protein>
<reference evidence="1" key="1">
    <citation type="submission" date="2014-11" db="EMBL/GenBank/DDBJ databases">
        <authorList>
            <person name="Amaro Gonzalez C."/>
        </authorList>
    </citation>
    <scope>NUCLEOTIDE SEQUENCE</scope>
</reference>
<reference evidence="1" key="2">
    <citation type="journal article" date="2015" name="Fish Shellfish Immunol.">
        <title>Early steps in the European eel (Anguilla anguilla)-Vibrio vulnificus interaction in the gills: Role of the RtxA13 toxin.</title>
        <authorList>
            <person name="Callol A."/>
            <person name="Pajuelo D."/>
            <person name="Ebbesson L."/>
            <person name="Teles M."/>
            <person name="MacKenzie S."/>
            <person name="Amaro C."/>
        </authorList>
    </citation>
    <scope>NUCLEOTIDE SEQUENCE</scope>
</reference>
<name>A0A0E9SA44_ANGAN</name>
<accession>A0A0E9SA44</accession>
<dbReference type="AlphaFoldDB" id="A0A0E9SA44"/>
<sequence length="36" mass="4047">MKTDQFGLPSLSTSKMKEKAVYPSLIILLQPEVYCS</sequence>
<evidence type="ECO:0000313" key="1">
    <source>
        <dbReference type="EMBL" id="JAH38156.1"/>
    </source>
</evidence>
<organism evidence="1">
    <name type="scientific">Anguilla anguilla</name>
    <name type="common">European freshwater eel</name>
    <name type="synonym">Muraena anguilla</name>
    <dbReference type="NCBI Taxonomy" id="7936"/>
    <lineage>
        <taxon>Eukaryota</taxon>
        <taxon>Metazoa</taxon>
        <taxon>Chordata</taxon>
        <taxon>Craniata</taxon>
        <taxon>Vertebrata</taxon>
        <taxon>Euteleostomi</taxon>
        <taxon>Actinopterygii</taxon>
        <taxon>Neopterygii</taxon>
        <taxon>Teleostei</taxon>
        <taxon>Anguilliformes</taxon>
        <taxon>Anguillidae</taxon>
        <taxon>Anguilla</taxon>
    </lineage>
</organism>
<dbReference type="EMBL" id="GBXM01070421">
    <property type="protein sequence ID" value="JAH38156.1"/>
    <property type="molecule type" value="Transcribed_RNA"/>
</dbReference>